<organism evidence="2 3">
    <name type="scientific">Tribonema minus</name>
    <dbReference type="NCBI Taxonomy" id="303371"/>
    <lineage>
        <taxon>Eukaryota</taxon>
        <taxon>Sar</taxon>
        <taxon>Stramenopiles</taxon>
        <taxon>Ochrophyta</taxon>
        <taxon>PX clade</taxon>
        <taxon>Xanthophyceae</taxon>
        <taxon>Tribonematales</taxon>
        <taxon>Tribonemataceae</taxon>
        <taxon>Tribonema</taxon>
    </lineage>
</organism>
<dbReference type="EMBL" id="JAFCMP010000035">
    <property type="protein sequence ID" value="KAG5190385.1"/>
    <property type="molecule type" value="Genomic_DNA"/>
</dbReference>
<evidence type="ECO:0000313" key="2">
    <source>
        <dbReference type="EMBL" id="KAG5190385.1"/>
    </source>
</evidence>
<dbReference type="Proteomes" id="UP000664859">
    <property type="component" value="Unassembled WGS sequence"/>
</dbReference>
<name>A0A835ZFL8_9STRA</name>
<feature type="compositionally biased region" description="Basic and acidic residues" evidence="1">
    <location>
        <begin position="390"/>
        <end position="400"/>
    </location>
</feature>
<proteinExistence type="predicted"/>
<keyword evidence="3" id="KW-1185">Reference proteome</keyword>
<accession>A0A835ZFL8</accession>
<dbReference type="AlphaFoldDB" id="A0A835ZFL8"/>
<comment type="caution">
    <text evidence="2">The sequence shown here is derived from an EMBL/GenBank/DDBJ whole genome shotgun (WGS) entry which is preliminary data.</text>
</comment>
<reference evidence="2" key="1">
    <citation type="submission" date="2021-02" db="EMBL/GenBank/DDBJ databases">
        <title>First Annotated Genome of the Yellow-green Alga Tribonema minus.</title>
        <authorList>
            <person name="Mahan K.M."/>
        </authorList>
    </citation>
    <scope>NUCLEOTIDE SEQUENCE</scope>
    <source>
        <strain evidence="2">UTEX B ZZ1240</strain>
    </source>
</reference>
<protein>
    <submittedName>
        <fullName evidence="2">Uncharacterized protein</fullName>
    </submittedName>
</protein>
<feature type="region of interest" description="Disordered" evidence="1">
    <location>
        <begin position="367"/>
        <end position="406"/>
    </location>
</feature>
<sequence length="406" mass="42937">MTPINNRFFVTVFEQLAFRGGGQSKLSARLSRQDLRAPPHSCSYTAASNHQHRCHHIGQRAVTTGMTSAAAIALTPPLLAALLLSAQIAIMSDFVENVIDQLAKLVGQIYQRLVDAIGDARLHLLWMLAQAEEHLSEARDTLQRWIMEEVLRDRRNRRRSPFARAYSVSVALFNELPGDAAMPPPIMRDTNKCERVAATVASFAELPGDDTCAPAPVAVLLMDQSGNVTGTIGQFRLKYFQSQQLREKYAEYCARRAAAAIAAAATTAAAAAAPQPLPSPKQHHRRQSSLVQDAVGAVVGLTGAVICAAQQTAGSIVCNTTGAIVNTAGAIAGDTVGAVVNTTGAVVGGVGAITGVVCRFFFGAGRTDKSAEKPQGRGRSATRSLSPKGEGAEEGGREPRSASPSD</sequence>
<evidence type="ECO:0000313" key="3">
    <source>
        <dbReference type="Proteomes" id="UP000664859"/>
    </source>
</evidence>
<evidence type="ECO:0000256" key="1">
    <source>
        <dbReference type="SAM" id="MobiDB-lite"/>
    </source>
</evidence>
<gene>
    <name evidence="2" type="ORF">JKP88DRAFT_243080</name>
</gene>